<feature type="domain" description="Protein kinase" evidence="8">
    <location>
        <begin position="1"/>
        <end position="254"/>
    </location>
</feature>
<dbReference type="PROSITE" id="PS00108">
    <property type="entry name" value="PROTEIN_KINASE_ST"/>
    <property type="match status" value="1"/>
</dbReference>
<dbReference type="Pfam" id="PF00069">
    <property type="entry name" value="Pkinase"/>
    <property type="match status" value="1"/>
</dbReference>
<dbReference type="InterPro" id="IPR013783">
    <property type="entry name" value="Ig-like_fold"/>
</dbReference>
<dbReference type="InterPro" id="IPR008271">
    <property type="entry name" value="Ser/Thr_kinase_AS"/>
</dbReference>
<dbReference type="PANTHER" id="PTHR43289:SF6">
    <property type="entry name" value="SERINE_THREONINE-PROTEIN KINASE NEKL-3"/>
    <property type="match status" value="1"/>
</dbReference>
<reference evidence="10" key="1">
    <citation type="submission" date="2015-11" db="EMBL/GenBank/DDBJ databases">
        <authorList>
            <person name="Varghese N."/>
        </authorList>
    </citation>
    <scope>NUCLEOTIDE SEQUENCE [LARGE SCALE GENOMIC DNA]</scope>
    <source>
        <strain evidence="10">DSM 45899</strain>
    </source>
</reference>
<dbReference type="PROSITE" id="PS50011">
    <property type="entry name" value="PROTEIN_KINASE_DOM"/>
    <property type="match status" value="1"/>
</dbReference>
<dbReference type="GO" id="GO:0005524">
    <property type="term" value="F:ATP binding"/>
    <property type="evidence" value="ECO:0007669"/>
    <property type="project" value="UniProtKB-KW"/>
</dbReference>
<dbReference type="PANTHER" id="PTHR43289">
    <property type="entry name" value="MITOGEN-ACTIVATED PROTEIN KINASE KINASE KINASE 20-RELATED"/>
    <property type="match status" value="1"/>
</dbReference>
<dbReference type="SMART" id="SM00220">
    <property type="entry name" value="S_TKc"/>
    <property type="match status" value="1"/>
</dbReference>
<evidence type="ECO:0000256" key="2">
    <source>
        <dbReference type="ARBA" id="ARBA00022527"/>
    </source>
</evidence>
<dbReference type="CDD" id="cd14014">
    <property type="entry name" value="STKc_PknB_like"/>
    <property type="match status" value="1"/>
</dbReference>
<feature type="region of interest" description="Disordered" evidence="7">
    <location>
        <begin position="276"/>
        <end position="392"/>
    </location>
</feature>
<dbReference type="InterPro" id="IPR011009">
    <property type="entry name" value="Kinase-like_dom_sf"/>
</dbReference>
<keyword evidence="3" id="KW-0808">Transferase</keyword>
<dbReference type="GO" id="GO:0004674">
    <property type="term" value="F:protein serine/threonine kinase activity"/>
    <property type="evidence" value="ECO:0007669"/>
    <property type="project" value="UniProtKB-KW"/>
</dbReference>
<dbReference type="AlphaFoldDB" id="A0A0S4R0D8"/>
<dbReference type="EC" id="2.7.11.1" evidence="1"/>
<gene>
    <name evidence="9" type="ORF">Ga0074812_13762</name>
</gene>
<proteinExistence type="predicted"/>
<sequence length="683" mass="71181">MGTVWRAFDEVLETEVALKEMEFAGGVPSDERAERVERAMREARHAAKLRGHPHVVTILDVVLENGLPWIVMELVPSRSLFEMVRDSGPLPVPAVAQIGVAVIDALLAARDRGIVHRDVKPSNILIGTDGRVVLTDFGIATGDGDPTLTVTGVLGTPLYMAPERLNNSPATFEADLFSLGGTLYFAVEGHPPFERESFGAMLTSVLLHPPTPMRLAGPLAGVLTGLLEKEPQRRLPAGAARSMLGELADARPAMEATGTIALGALSGGVGSRTGTAVLGGAGQSAPAPAPTPAAADEPGQPGGGGSVVRVDGLGWRARADDTPASRLPPTLPDPDAPTTLARPASRPAAPADSSAPRPTGSPSTAGRPGTASSPSTDARPSPADGAPPPPAEVTVVEQDGALLIAWTASPGAESYRVVRVVAAPEADSGRRERSLGITSATELFDAGVPKGVQVWHEVVAVGPRSAGAARSAAARSPVRTVLPPVTALRADMTDDAVALSWRLMPGHDEVIIERTHDETSSVRGAMRRYRGFKGSFVDSDVQAGAVYRYRVWVAAGEESDGLRPETFTEVAAKVIARPRAVVDLEARDTLGGTVLRWTTVPGCVVRVYATQAPQQAGLVGTGPFGPADREVGLDSLKGRAREVGESRRGRLVDREGSGTVVYTPVSIVENRAVIGTAVTHTCA</sequence>
<dbReference type="Gene3D" id="3.30.200.20">
    <property type="entry name" value="Phosphorylase Kinase, domain 1"/>
    <property type="match status" value="1"/>
</dbReference>
<name>A0A0S4R0D8_9ACTN</name>
<evidence type="ECO:0000256" key="3">
    <source>
        <dbReference type="ARBA" id="ARBA00022679"/>
    </source>
</evidence>
<evidence type="ECO:0000313" key="10">
    <source>
        <dbReference type="Proteomes" id="UP000198802"/>
    </source>
</evidence>
<evidence type="ECO:0000256" key="6">
    <source>
        <dbReference type="ARBA" id="ARBA00022840"/>
    </source>
</evidence>
<keyword evidence="2" id="KW-0723">Serine/threonine-protein kinase</keyword>
<evidence type="ECO:0000256" key="7">
    <source>
        <dbReference type="SAM" id="MobiDB-lite"/>
    </source>
</evidence>
<dbReference type="InterPro" id="IPR000719">
    <property type="entry name" value="Prot_kinase_dom"/>
</dbReference>
<keyword evidence="4" id="KW-0547">Nucleotide-binding</keyword>
<dbReference type="SUPFAM" id="SSF56112">
    <property type="entry name" value="Protein kinase-like (PK-like)"/>
    <property type="match status" value="1"/>
</dbReference>
<dbReference type="Gene3D" id="1.10.510.10">
    <property type="entry name" value="Transferase(Phosphotransferase) domain 1"/>
    <property type="match status" value="1"/>
</dbReference>
<dbReference type="Gene3D" id="2.60.40.10">
    <property type="entry name" value="Immunoglobulins"/>
    <property type="match status" value="1"/>
</dbReference>
<organism evidence="9 10">
    <name type="scientific">Parafrankia irregularis</name>
    <dbReference type="NCBI Taxonomy" id="795642"/>
    <lineage>
        <taxon>Bacteria</taxon>
        <taxon>Bacillati</taxon>
        <taxon>Actinomycetota</taxon>
        <taxon>Actinomycetes</taxon>
        <taxon>Frankiales</taxon>
        <taxon>Frankiaceae</taxon>
        <taxon>Parafrankia</taxon>
    </lineage>
</organism>
<evidence type="ECO:0000256" key="4">
    <source>
        <dbReference type="ARBA" id="ARBA00022741"/>
    </source>
</evidence>
<evidence type="ECO:0000256" key="5">
    <source>
        <dbReference type="ARBA" id="ARBA00022777"/>
    </source>
</evidence>
<evidence type="ECO:0000256" key="1">
    <source>
        <dbReference type="ARBA" id="ARBA00012513"/>
    </source>
</evidence>
<dbReference type="Proteomes" id="UP000198802">
    <property type="component" value="Unassembled WGS sequence"/>
</dbReference>
<evidence type="ECO:0000259" key="8">
    <source>
        <dbReference type="PROSITE" id="PS50011"/>
    </source>
</evidence>
<dbReference type="EMBL" id="FAOZ01000037">
    <property type="protein sequence ID" value="CUU60278.1"/>
    <property type="molecule type" value="Genomic_DNA"/>
</dbReference>
<keyword evidence="10" id="KW-1185">Reference proteome</keyword>
<feature type="compositionally biased region" description="Polar residues" evidence="7">
    <location>
        <begin position="360"/>
        <end position="376"/>
    </location>
</feature>
<keyword evidence="6" id="KW-0067">ATP-binding</keyword>
<dbReference type="GO" id="GO:0005975">
    <property type="term" value="P:carbohydrate metabolic process"/>
    <property type="evidence" value="ECO:0007669"/>
    <property type="project" value="UniProtKB-ARBA"/>
</dbReference>
<evidence type="ECO:0000313" key="9">
    <source>
        <dbReference type="EMBL" id="CUU60278.1"/>
    </source>
</evidence>
<keyword evidence="5 9" id="KW-0418">Kinase</keyword>
<protein>
    <recommendedName>
        <fullName evidence="1">non-specific serine/threonine protein kinase</fullName>
        <ecNumber evidence="1">2.7.11.1</ecNumber>
    </recommendedName>
</protein>
<accession>A0A0S4R0D8</accession>
<feature type="compositionally biased region" description="Low complexity" evidence="7">
    <location>
        <begin position="336"/>
        <end position="358"/>
    </location>
</feature>